<dbReference type="SUPFAM" id="SSF48452">
    <property type="entry name" value="TPR-like"/>
    <property type="match status" value="1"/>
</dbReference>
<evidence type="ECO:0008006" key="3">
    <source>
        <dbReference type="Google" id="ProtNLM"/>
    </source>
</evidence>
<dbReference type="EMBL" id="MRBO01000021">
    <property type="protein sequence ID" value="KAB2587297.1"/>
    <property type="molecule type" value="Genomic_DNA"/>
</dbReference>
<dbReference type="AlphaFoldDB" id="A0A5N5EAN9"/>
<reference evidence="1 2" key="1">
    <citation type="journal article" date="2017" name="Poromechanics V (2013)">
        <title>Genomic Characterization of the Arsenic-Tolerant Actinobacterium, &lt;i&gt;Rhodococcus erythropolis&lt;/i&gt; S43.</title>
        <authorList>
            <person name="Retamal-Morales G."/>
            <person name="Mehnert M."/>
            <person name="Schwabe R."/>
            <person name="Tischler D."/>
            <person name="Schloemann M."/>
            <person name="Levican G.J."/>
        </authorList>
    </citation>
    <scope>NUCLEOTIDE SEQUENCE [LARGE SCALE GENOMIC DNA]</scope>
    <source>
        <strain evidence="1 2">S43</strain>
    </source>
</reference>
<dbReference type="Gene3D" id="1.25.40.10">
    <property type="entry name" value="Tetratricopeptide repeat domain"/>
    <property type="match status" value="1"/>
</dbReference>
<dbReference type="Proteomes" id="UP000325576">
    <property type="component" value="Unassembled WGS sequence"/>
</dbReference>
<sequence length="196" mass="21430">MTDELVSHQQRAQKLYANGNYQAALDEYTVLRKLRASADGKESLSYLSNLHSSIYCLNHLQQWDEAVELARELSTTRDRILGKEDSASIDAKRWWIWMCTKTGDLARASDLEIEIADVLYSTGDTKGAERAVATAVFYQGRSRDSSADQAASAVTEAAATTTNAAKIRSVIKKAAPQVFMAGVVATFEGIVGGIFD</sequence>
<proteinExistence type="predicted"/>
<comment type="caution">
    <text evidence="1">The sequence shown here is derived from an EMBL/GenBank/DDBJ whole genome shotgun (WGS) entry which is preliminary data.</text>
</comment>
<name>A0A5N5EAN9_RHOER</name>
<accession>A0A5N5EAN9</accession>
<protein>
    <recommendedName>
        <fullName evidence="3">Tetratricopeptide repeat protein</fullName>
    </recommendedName>
</protein>
<evidence type="ECO:0000313" key="2">
    <source>
        <dbReference type="Proteomes" id="UP000325576"/>
    </source>
</evidence>
<gene>
    <name evidence="1" type="ORF">BS297_01050</name>
</gene>
<evidence type="ECO:0000313" key="1">
    <source>
        <dbReference type="EMBL" id="KAB2587297.1"/>
    </source>
</evidence>
<organism evidence="1 2">
    <name type="scientific">Rhodococcus erythropolis</name>
    <name type="common">Arthrobacter picolinophilus</name>
    <dbReference type="NCBI Taxonomy" id="1833"/>
    <lineage>
        <taxon>Bacteria</taxon>
        <taxon>Bacillati</taxon>
        <taxon>Actinomycetota</taxon>
        <taxon>Actinomycetes</taxon>
        <taxon>Mycobacteriales</taxon>
        <taxon>Nocardiaceae</taxon>
        <taxon>Rhodococcus</taxon>
        <taxon>Rhodococcus erythropolis group</taxon>
    </lineage>
</organism>
<dbReference type="InterPro" id="IPR011990">
    <property type="entry name" value="TPR-like_helical_dom_sf"/>
</dbReference>